<feature type="transmembrane region" description="Helical" evidence="7">
    <location>
        <begin position="97"/>
        <end position="117"/>
    </location>
</feature>
<feature type="transmembrane region" description="Helical" evidence="7">
    <location>
        <begin position="221"/>
        <end position="244"/>
    </location>
</feature>
<accession>A0A0A5GQH0</accession>
<comment type="caution">
    <text evidence="10">The sequence shown here is derived from an EMBL/GenBank/DDBJ whole genome shotgun (WGS) entry which is preliminary data.</text>
</comment>
<dbReference type="Proteomes" id="UP000030528">
    <property type="component" value="Unassembled WGS sequence"/>
</dbReference>
<keyword evidence="6 7" id="KW-0472">Membrane</keyword>
<feature type="transmembrane region" description="Helical" evidence="7">
    <location>
        <begin position="147"/>
        <end position="164"/>
    </location>
</feature>
<proteinExistence type="inferred from homology"/>
<evidence type="ECO:0000256" key="6">
    <source>
        <dbReference type="ARBA" id="ARBA00023136"/>
    </source>
</evidence>
<dbReference type="Pfam" id="PF06750">
    <property type="entry name" value="A24_N_bact"/>
    <property type="match status" value="1"/>
</dbReference>
<keyword evidence="3" id="KW-1003">Cell membrane</keyword>
<reference evidence="10 11" key="1">
    <citation type="submission" date="2013-08" db="EMBL/GenBank/DDBJ databases">
        <authorList>
            <person name="Huang J."/>
            <person name="Wang G."/>
        </authorList>
    </citation>
    <scope>NUCLEOTIDE SEQUENCE [LARGE SCALE GENOMIC DNA]</scope>
    <source>
        <strain evidence="10 11">JSM 076056</strain>
    </source>
</reference>
<dbReference type="Pfam" id="PF01478">
    <property type="entry name" value="Peptidase_A24"/>
    <property type="match status" value="1"/>
</dbReference>
<dbReference type="STRING" id="1385510.GCA_000425205_01026"/>
<gene>
    <name evidence="10" type="ORF">N781_10580</name>
</gene>
<keyword evidence="5 7" id="KW-1133">Transmembrane helix</keyword>
<organism evidence="10 11">
    <name type="scientific">Pontibacillus halophilus JSM 076056 = DSM 19796</name>
    <dbReference type="NCBI Taxonomy" id="1385510"/>
    <lineage>
        <taxon>Bacteria</taxon>
        <taxon>Bacillati</taxon>
        <taxon>Bacillota</taxon>
        <taxon>Bacilli</taxon>
        <taxon>Bacillales</taxon>
        <taxon>Bacillaceae</taxon>
        <taxon>Pontibacillus</taxon>
    </lineage>
</organism>
<dbReference type="InterPro" id="IPR050882">
    <property type="entry name" value="Prepilin_peptidase/N-MTase"/>
</dbReference>
<evidence type="ECO:0000259" key="8">
    <source>
        <dbReference type="Pfam" id="PF01478"/>
    </source>
</evidence>
<evidence type="ECO:0000256" key="3">
    <source>
        <dbReference type="ARBA" id="ARBA00022475"/>
    </source>
</evidence>
<feature type="transmembrane region" description="Helical" evidence="7">
    <location>
        <begin position="124"/>
        <end position="141"/>
    </location>
</feature>
<evidence type="ECO:0000259" key="9">
    <source>
        <dbReference type="Pfam" id="PF06750"/>
    </source>
</evidence>
<evidence type="ECO:0000313" key="10">
    <source>
        <dbReference type="EMBL" id="KGX93478.1"/>
    </source>
</evidence>
<evidence type="ECO:0000313" key="11">
    <source>
        <dbReference type="Proteomes" id="UP000030528"/>
    </source>
</evidence>
<dbReference type="PANTHER" id="PTHR30487:SF0">
    <property type="entry name" value="PREPILIN LEADER PEPTIDASE_N-METHYLTRANSFERASE-RELATED"/>
    <property type="match status" value="1"/>
</dbReference>
<keyword evidence="11" id="KW-1185">Reference proteome</keyword>
<dbReference type="GO" id="GO:0006465">
    <property type="term" value="P:signal peptide processing"/>
    <property type="evidence" value="ECO:0007669"/>
    <property type="project" value="TreeGrafter"/>
</dbReference>
<feature type="transmembrane region" description="Helical" evidence="7">
    <location>
        <begin position="6"/>
        <end position="24"/>
    </location>
</feature>
<dbReference type="InterPro" id="IPR010627">
    <property type="entry name" value="Prepilin_pept_A24_N"/>
</dbReference>
<keyword evidence="4 7" id="KW-0812">Transmembrane</keyword>
<dbReference type="PANTHER" id="PTHR30487">
    <property type="entry name" value="TYPE 4 PREPILIN-LIKE PROTEINS LEADER PEPTIDE-PROCESSING ENZYME"/>
    <property type="match status" value="1"/>
</dbReference>
<dbReference type="eggNOG" id="COG1989">
    <property type="taxonomic scope" value="Bacteria"/>
</dbReference>
<protein>
    <submittedName>
        <fullName evidence="10">Prepilin peptidase</fullName>
    </submittedName>
</protein>
<dbReference type="InterPro" id="IPR000045">
    <property type="entry name" value="Prepilin_IV_endopep_pep"/>
</dbReference>
<comment type="similarity">
    <text evidence="2">Belongs to the peptidase A24 family.</text>
</comment>
<evidence type="ECO:0000256" key="1">
    <source>
        <dbReference type="ARBA" id="ARBA00004651"/>
    </source>
</evidence>
<name>A0A0A5GQH0_9BACI</name>
<sequence length="248" mass="27297">MLTVYLFFIGLALGSFYNVVGLRVPKGESVIKGRSHCTTCNRTLKASELVPVVSYLLQRGACKGCGSRIRPLYPVTELSTGLLFAVSYLSFGLSGEFFVAVIFISLFAIIFVSDMAYMIIPDKVLLFFLPLLLAARVYTPLTPWYDSLIGAVVGFLLLFVIIMASRGGMGAGDMKLFGVIGLVLGWKLTLLAFFLSTLYGTIGSISLLAFRIIDRKNPIPFGPYIILGSLTSYFIGDELLGWYLDWFL</sequence>
<feature type="domain" description="Prepilin peptidase A24 N-terminal" evidence="9">
    <location>
        <begin position="9"/>
        <end position="91"/>
    </location>
</feature>
<evidence type="ECO:0000256" key="7">
    <source>
        <dbReference type="SAM" id="Phobius"/>
    </source>
</evidence>
<evidence type="ECO:0000256" key="4">
    <source>
        <dbReference type="ARBA" id="ARBA00022692"/>
    </source>
</evidence>
<dbReference type="AlphaFoldDB" id="A0A0A5GQH0"/>
<dbReference type="EMBL" id="AVPE01000002">
    <property type="protein sequence ID" value="KGX93478.1"/>
    <property type="molecule type" value="Genomic_DNA"/>
</dbReference>
<evidence type="ECO:0000256" key="2">
    <source>
        <dbReference type="ARBA" id="ARBA00005801"/>
    </source>
</evidence>
<evidence type="ECO:0000256" key="5">
    <source>
        <dbReference type="ARBA" id="ARBA00022989"/>
    </source>
</evidence>
<feature type="transmembrane region" description="Helical" evidence="7">
    <location>
        <begin position="176"/>
        <end position="201"/>
    </location>
</feature>
<dbReference type="Gene3D" id="1.20.120.1220">
    <property type="match status" value="1"/>
</dbReference>
<feature type="domain" description="Prepilin type IV endopeptidase peptidase" evidence="8">
    <location>
        <begin position="102"/>
        <end position="202"/>
    </location>
</feature>
<dbReference type="GO" id="GO:0005886">
    <property type="term" value="C:plasma membrane"/>
    <property type="evidence" value="ECO:0007669"/>
    <property type="project" value="UniProtKB-SubCell"/>
</dbReference>
<comment type="subcellular location">
    <subcellularLocation>
        <location evidence="1">Cell membrane</location>
        <topology evidence="1">Multi-pass membrane protein</topology>
    </subcellularLocation>
</comment>
<dbReference type="GO" id="GO:0004190">
    <property type="term" value="F:aspartic-type endopeptidase activity"/>
    <property type="evidence" value="ECO:0007669"/>
    <property type="project" value="InterPro"/>
</dbReference>